<accession>A0ABN2QYZ8</accession>
<evidence type="ECO:0000256" key="1">
    <source>
        <dbReference type="SAM" id="SignalP"/>
    </source>
</evidence>
<dbReference type="RefSeq" id="WP_344418951.1">
    <property type="nucleotide sequence ID" value="NZ_BAAANN010000012.1"/>
</dbReference>
<comment type="caution">
    <text evidence="2">The sequence shown here is derived from an EMBL/GenBank/DDBJ whole genome shotgun (WGS) entry which is preliminary data.</text>
</comment>
<gene>
    <name evidence="2" type="ORF">GCM10009754_34040</name>
</gene>
<dbReference type="Gene3D" id="3.40.50.1820">
    <property type="entry name" value="alpha/beta hydrolase"/>
    <property type="match status" value="1"/>
</dbReference>
<dbReference type="Proteomes" id="UP001501116">
    <property type="component" value="Unassembled WGS sequence"/>
</dbReference>
<protein>
    <submittedName>
        <fullName evidence="2">Alpha/beta fold hydrolase</fullName>
    </submittedName>
</protein>
<keyword evidence="2" id="KW-0378">Hydrolase</keyword>
<dbReference type="PANTHER" id="PTHR34853:SF1">
    <property type="entry name" value="LIPASE 5"/>
    <property type="match status" value="1"/>
</dbReference>
<dbReference type="SUPFAM" id="SSF53474">
    <property type="entry name" value="alpha/beta-Hydrolases"/>
    <property type="match status" value="1"/>
</dbReference>
<sequence>MKPTKRRIFCAVLVSAAVATSGVATAAPARTGCRGALLSSTVVDRIPADKVGEYLRKADLDPSRARFGVIAERIEYRTVGVDGRPTVASGLVARPDGNPVAADLVSWAHGTMIYRGYAPSVSSTDSTRSYAALFASAGYVTSAPDYLGLGTGPGAHPYLDVNSETTASIDALRATKQLAARERVRTTDRVLATGFSQGGPAAMALGRALSRGADPHLKLAALAPISGPYALSDVVAKALSDEISDATAYTSYFTVAWNRLHHLYDSPAEAFRDPAIVALFDGNHPDHEVFPKLPTTVGELLTPQFIEKLKHPTGELRRALRVADATCDWRPGVPVRLFAASGDHTVPISNSRTCAERLRENHGTAEVVDVGAVDHLPSAKRASSQILALFQAA</sequence>
<reference evidence="2 3" key="1">
    <citation type="journal article" date="2019" name="Int. J. Syst. Evol. Microbiol.">
        <title>The Global Catalogue of Microorganisms (GCM) 10K type strain sequencing project: providing services to taxonomists for standard genome sequencing and annotation.</title>
        <authorList>
            <consortium name="The Broad Institute Genomics Platform"/>
            <consortium name="The Broad Institute Genome Sequencing Center for Infectious Disease"/>
            <person name="Wu L."/>
            <person name="Ma J."/>
        </authorList>
    </citation>
    <scope>NUCLEOTIDE SEQUENCE [LARGE SCALE GENOMIC DNA]</scope>
    <source>
        <strain evidence="2 3">JCM 14545</strain>
    </source>
</reference>
<dbReference type="PANTHER" id="PTHR34853">
    <property type="match status" value="1"/>
</dbReference>
<dbReference type="Gene3D" id="1.10.260.160">
    <property type="match status" value="1"/>
</dbReference>
<name>A0ABN2QYZ8_9PSEU</name>
<keyword evidence="1" id="KW-0732">Signal</keyword>
<keyword evidence="3" id="KW-1185">Reference proteome</keyword>
<dbReference type="InterPro" id="IPR005152">
    <property type="entry name" value="Lipase_secreted"/>
</dbReference>
<feature type="signal peptide" evidence="1">
    <location>
        <begin position="1"/>
        <end position="26"/>
    </location>
</feature>
<dbReference type="GO" id="GO:0016787">
    <property type="term" value="F:hydrolase activity"/>
    <property type="evidence" value="ECO:0007669"/>
    <property type="project" value="UniProtKB-KW"/>
</dbReference>
<dbReference type="PIRSF" id="PIRSF029171">
    <property type="entry name" value="Esterase_LipA"/>
    <property type="match status" value="1"/>
</dbReference>
<dbReference type="InterPro" id="IPR029058">
    <property type="entry name" value="AB_hydrolase_fold"/>
</dbReference>
<evidence type="ECO:0000313" key="2">
    <source>
        <dbReference type="EMBL" id="GAA1960621.1"/>
    </source>
</evidence>
<dbReference type="EMBL" id="BAAANN010000012">
    <property type="protein sequence ID" value="GAA1960621.1"/>
    <property type="molecule type" value="Genomic_DNA"/>
</dbReference>
<proteinExistence type="predicted"/>
<feature type="chain" id="PRO_5047322317" evidence="1">
    <location>
        <begin position="27"/>
        <end position="393"/>
    </location>
</feature>
<evidence type="ECO:0000313" key="3">
    <source>
        <dbReference type="Proteomes" id="UP001501116"/>
    </source>
</evidence>
<organism evidence="2 3">
    <name type="scientific">Amycolatopsis minnesotensis</name>
    <dbReference type="NCBI Taxonomy" id="337894"/>
    <lineage>
        <taxon>Bacteria</taxon>
        <taxon>Bacillati</taxon>
        <taxon>Actinomycetota</taxon>
        <taxon>Actinomycetes</taxon>
        <taxon>Pseudonocardiales</taxon>
        <taxon>Pseudonocardiaceae</taxon>
        <taxon>Amycolatopsis</taxon>
    </lineage>
</organism>